<evidence type="ECO:0000256" key="3">
    <source>
        <dbReference type="ARBA" id="ARBA00023186"/>
    </source>
</evidence>
<feature type="compositionally biased region" description="Basic and acidic residues" evidence="5">
    <location>
        <begin position="207"/>
        <end position="223"/>
    </location>
</feature>
<reference evidence="7" key="1">
    <citation type="journal article" date="2021" name="PeerJ">
        <title>Extensive microbial diversity within the chicken gut microbiome revealed by metagenomics and culture.</title>
        <authorList>
            <person name="Gilroy R."/>
            <person name="Ravi A."/>
            <person name="Getino M."/>
            <person name="Pursley I."/>
            <person name="Horton D.L."/>
            <person name="Alikhan N.F."/>
            <person name="Baker D."/>
            <person name="Gharbi K."/>
            <person name="Hall N."/>
            <person name="Watson M."/>
            <person name="Adriaenssens E.M."/>
            <person name="Foster-Nyarko E."/>
            <person name="Jarju S."/>
            <person name="Secka A."/>
            <person name="Antonio M."/>
            <person name="Oren A."/>
            <person name="Chaudhuri R.R."/>
            <person name="La Ragione R."/>
            <person name="Hildebrand F."/>
            <person name="Pallen M.J."/>
        </authorList>
    </citation>
    <scope>NUCLEOTIDE SEQUENCE</scope>
    <source>
        <strain evidence="7">ChiSxjej5B17-1746</strain>
    </source>
</reference>
<dbReference type="HAMAP" id="MF_00822">
    <property type="entry name" value="UreE"/>
    <property type="match status" value="1"/>
</dbReference>
<dbReference type="Proteomes" id="UP000824264">
    <property type="component" value="Unassembled WGS sequence"/>
</dbReference>
<dbReference type="GO" id="GO:0005737">
    <property type="term" value="C:cytoplasm"/>
    <property type="evidence" value="ECO:0007669"/>
    <property type="project" value="UniProtKB-SubCell"/>
</dbReference>
<dbReference type="GO" id="GO:0006457">
    <property type="term" value="P:protein folding"/>
    <property type="evidence" value="ECO:0007669"/>
    <property type="project" value="InterPro"/>
</dbReference>
<evidence type="ECO:0000313" key="8">
    <source>
        <dbReference type="Proteomes" id="UP000824264"/>
    </source>
</evidence>
<accession>A0A9D1R1Z4</accession>
<sequence length="254" mass="28326">MHIVETVLGNIKDEAWKDRLAEAEIDLLELSQWDAQKNRLRKDTRNGQTVAVSLDRDTFLRDGDVLLWDDGENRAVVCNIDLCDVLVVDLSDLRKLPPEQFIERCVQLGHALGNQHWPAVVQDGFVYVPLAVNRLVMNSVMNTHHFADISFRFVPGAEIADKLDPSQARRLFGGTEQPMQGGHSHAHGHTHAGDAASADGAGHGHSHHGDHAHGPESEDEGNRHEHHHHHHGHGHPHRCEEHGGHCGHGHRHHK</sequence>
<feature type="region of interest" description="Disordered" evidence="5">
    <location>
        <begin position="172"/>
        <end position="254"/>
    </location>
</feature>
<dbReference type="SMART" id="SM00988">
    <property type="entry name" value="UreE_N"/>
    <property type="match status" value="1"/>
</dbReference>
<organism evidence="7 8">
    <name type="scientific">Candidatus Bilophila faecipullorum</name>
    <dbReference type="NCBI Taxonomy" id="2838482"/>
    <lineage>
        <taxon>Bacteria</taxon>
        <taxon>Pseudomonadati</taxon>
        <taxon>Thermodesulfobacteriota</taxon>
        <taxon>Desulfovibrionia</taxon>
        <taxon>Desulfovibrionales</taxon>
        <taxon>Desulfovibrionaceae</taxon>
        <taxon>Bilophila</taxon>
    </lineage>
</organism>
<feature type="domain" description="UreE urease accessory N-terminal" evidence="6">
    <location>
        <begin position="10"/>
        <end position="76"/>
    </location>
</feature>
<dbReference type="GO" id="GO:0016151">
    <property type="term" value="F:nickel cation binding"/>
    <property type="evidence" value="ECO:0007669"/>
    <property type="project" value="UniProtKB-UniRule"/>
</dbReference>
<evidence type="ECO:0000256" key="5">
    <source>
        <dbReference type="SAM" id="MobiDB-lite"/>
    </source>
</evidence>
<comment type="similarity">
    <text evidence="4">Belongs to the UreE family.</text>
</comment>
<dbReference type="Pfam" id="PF02814">
    <property type="entry name" value="UreE_N"/>
    <property type="match status" value="1"/>
</dbReference>
<dbReference type="Gene3D" id="2.60.260.20">
    <property type="entry name" value="Urease metallochaperone UreE, N-terminal domain"/>
    <property type="match status" value="1"/>
</dbReference>
<dbReference type="InterPro" id="IPR004029">
    <property type="entry name" value="UreE_N"/>
</dbReference>
<name>A0A9D1R1Z4_9BACT</name>
<evidence type="ECO:0000259" key="6">
    <source>
        <dbReference type="SMART" id="SM00988"/>
    </source>
</evidence>
<protein>
    <recommendedName>
        <fullName evidence="4">Urease accessory protein UreE</fullName>
    </recommendedName>
</protein>
<proteinExistence type="inferred from homology"/>
<keyword evidence="1 4" id="KW-0963">Cytoplasm</keyword>
<dbReference type="InterPro" id="IPR012406">
    <property type="entry name" value="UreE"/>
</dbReference>
<evidence type="ECO:0000256" key="1">
    <source>
        <dbReference type="ARBA" id="ARBA00022490"/>
    </source>
</evidence>
<dbReference type="SUPFAM" id="SSF69287">
    <property type="entry name" value="Urease metallochaperone UreE, N-terminal domain"/>
    <property type="match status" value="1"/>
</dbReference>
<keyword evidence="2 4" id="KW-0533">Nickel</keyword>
<dbReference type="AlphaFoldDB" id="A0A9D1R1Z4"/>
<dbReference type="CDD" id="cd00571">
    <property type="entry name" value="UreE"/>
    <property type="match status" value="1"/>
</dbReference>
<dbReference type="InterPro" id="IPR036118">
    <property type="entry name" value="UreE_N_sf"/>
</dbReference>
<comment type="function">
    <text evidence="4">Involved in urease metallocenter assembly. Binds nickel. Probably functions as a nickel donor during metallocenter assembly.</text>
</comment>
<keyword evidence="3 4" id="KW-0143">Chaperone</keyword>
<dbReference type="GO" id="GO:0051082">
    <property type="term" value="F:unfolded protein binding"/>
    <property type="evidence" value="ECO:0007669"/>
    <property type="project" value="UniProtKB-UniRule"/>
</dbReference>
<reference evidence="7" key="2">
    <citation type="submission" date="2021-04" db="EMBL/GenBank/DDBJ databases">
        <authorList>
            <person name="Gilroy R."/>
        </authorList>
    </citation>
    <scope>NUCLEOTIDE SEQUENCE</scope>
    <source>
        <strain evidence="7">ChiSxjej5B17-1746</strain>
    </source>
</reference>
<evidence type="ECO:0000313" key="7">
    <source>
        <dbReference type="EMBL" id="HIW79370.1"/>
    </source>
</evidence>
<evidence type="ECO:0000256" key="4">
    <source>
        <dbReference type="HAMAP-Rule" id="MF_00822"/>
    </source>
</evidence>
<feature type="compositionally biased region" description="Basic residues" evidence="5">
    <location>
        <begin position="224"/>
        <end position="236"/>
    </location>
</feature>
<dbReference type="EMBL" id="DXGI01000360">
    <property type="protein sequence ID" value="HIW79370.1"/>
    <property type="molecule type" value="Genomic_DNA"/>
</dbReference>
<comment type="subcellular location">
    <subcellularLocation>
        <location evidence="4">Cytoplasm</location>
    </subcellularLocation>
</comment>
<comment type="caution">
    <text evidence="7">The sequence shown here is derived from an EMBL/GenBank/DDBJ whole genome shotgun (WGS) entry which is preliminary data.</text>
</comment>
<gene>
    <name evidence="4" type="primary">ureE</name>
    <name evidence="7" type="ORF">H9874_09545</name>
</gene>
<evidence type="ECO:0000256" key="2">
    <source>
        <dbReference type="ARBA" id="ARBA00022596"/>
    </source>
</evidence>
<feature type="compositionally biased region" description="Basic residues" evidence="5">
    <location>
        <begin position="245"/>
        <end position="254"/>
    </location>
</feature>